<organism evidence="1 2">
    <name type="scientific">Ixodes persulcatus</name>
    <name type="common">Taiga tick</name>
    <dbReference type="NCBI Taxonomy" id="34615"/>
    <lineage>
        <taxon>Eukaryota</taxon>
        <taxon>Metazoa</taxon>
        <taxon>Ecdysozoa</taxon>
        <taxon>Arthropoda</taxon>
        <taxon>Chelicerata</taxon>
        <taxon>Arachnida</taxon>
        <taxon>Acari</taxon>
        <taxon>Parasitiformes</taxon>
        <taxon>Ixodida</taxon>
        <taxon>Ixodoidea</taxon>
        <taxon>Ixodidae</taxon>
        <taxon>Ixodinae</taxon>
        <taxon>Ixodes</taxon>
    </lineage>
</organism>
<evidence type="ECO:0000313" key="2">
    <source>
        <dbReference type="Proteomes" id="UP000805193"/>
    </source>
</evidence>
<feature type="non-terminal residue" evidence="1">
    <location>
        <position position="1"/>
    </location>
</feature>
<dbReference type="EMBL" id="JABSTQ010011296">
    <property type="protein sequence ID" value="KAG0413074.1"/>
    <property type="molecule type" value="Genomic_DNA"/>
</dbReference>
<protein>
    <submittedName>
        <fullName evidence="1">Uncharacterized protein</fullName>
    </submittedName>
</protein>
<comment type="caution">
    <text evidence="1">The sequence shown here is derived from an EMBL/GenBank/DDBJ whole genome shotgun (WGS) entry which is preliminary data.</text>
</comment>
<gene>
    <name evidence="1" type="ORF">HPB47_009786</name>
</gene>
<name>A0AC60P0Z9_IXOPE</name>
<proteinExistence type="predicted"/>
<keyword evidence="2" id="KW-1185">Reference proteome</keyword>
<sequence>PSDILIQVAGAEVPKVEQIRILGLVLQSHGRNGETLKRLESHVMQTLSLIRRPLGPQLVSRDVEDGEDDALVLGMLPTAPLPDPLHRQPEPVMHGLEFLSYRLPTSCAIIPVAPAFLHGIWSLLLT</sequence>
<accession>A0AC60P0Z9</accession>
<dbReference type="Proteomes" id="UP000805193">
    <property type="component" value="Unassembled WGS sequence"/>
</dbReference>
<reference evidence="1 2" key="1">
    <citation type="journal article" date="2020" name="Cell">
        <title>Large-Scale Comparative Analyses of Tick Genomes Elucidate Their Genetic Diversity and Vector Capacities.</title>
        <authorList>
            <consortium name="Tick Genome and Microbiome Consortium (TIGMIC)"/>
            <person name="Jia N."/>
            <person name="Wang J."/>
            <person name="Shi W."/>
            <person name="Du L."/>
            <person name="Sun Y."/>
            <person name="Zhan W."/>
            <person name="Jiang J.F."/>
            <person name="Wang Q."/>
            <person name="Zhang B."/>
            <person name="Ji P."/>
            <person name="Bell-Sakyi L."/>
            <person name="Cui X.M."/>
            <person name="Yuan T.T."/>
            <person name="Jiang B.G."/>
            <person name="Yang W.F."/>
            <person name="Lam T.T."/>
            <person name="Chang Q.C."/>
            <person name="Ding S.J."/>
            <person name="Wang X.J."/>
            <person name="Zhu J.G."/>
            <person name="Ruan X.D."/>
            <person name="Zhao L."/>
            <person name="Wei J.T."/>
            <person name="Ye R.Z."/>
            <person name="Que T.C."/>
            <person name="Du C.H."/>
            <person name="Zhou Y.H."/>
            <person name="Cheng J.X."/>
            <person name="Dai P.F."/>
            <person name="Guo W.B."/>
            <person name="Han X.H."/>
            <person name="Huang E.J."/>
            <person name="Li L.F."/>
            <person name="Wei W."/>
            <person name="Gao Y.C."/>
            <person name="Liu J.Z."/>
            <person name="Shao H.Z."/>
            <person name="Wang X."/>
            <person name="Wang C.C."/>
            <person name="Yang T.C."/>
            <person name="Huo Q.B."/>
            <person name="Li W."/>
            <person name="Chen H.Y."/>
            <person name="Chen S.E."/>
            <person name="Zhou L.G."/>
            <person name="Ni X.B."/>
            <person name="Tian J.H."/>
            <person name="Sheng Y."/>
            <person name="Liu T."/>
            <person name="Pan Y.S."/>
            <person name="Xia L.Y."/>
            <person name="Li J."/>
            <person name="Zhao F."/>
            <person name="Cao W.C."/>
        </authorList>
    </citation>
    <scope>NUCLEOTIDE SEQUENCE [LARGE SCALE GENOMIC DNA]</scope>
    <source>
        <strain evidence="1">Iper-2018</strain>
    </source>
</reference>
<evidence type="ECO:0000313" key="1">
    <source>
        <dbReference type="EMBL" id="KAG0413074.1"/>
    </source>
</evidence>